<keyword evidence="5" id="KW-1185">Reference proteome</keyword>
<proteinExistence type="inferred from homology"/>
<dbReference type="Gene3D" id="3.10.440.10">
    <property type="match status" value="1"/>
</dbReference>
<reference evidence="4 5" key="1">
    <citation type="submission" date="2016-06" db="EMBL/GenBank/DDBJ databases">
        <title>The Draft Genome Sequence and Annotation of the Desert Woodrat Neotoma lepida.</title>
        <authorList>
            <person name="Campbell M."/>
            <person name="Oakeson K.F."/>
            <person name="Yandell M."/>
            <person name="Halpert J.R."/>
            <person name="Dearing D."/>
        </authorList>
    </citation>
    <scope>NUCLEOTIDE SEQUENCE [LARGE SCALE GENOMIC DNA]</scope>
    <source>
        <strain evidence="4">417</strain>
        <tissue evidence="4">Liver</tissue>
    </source>
</reference>
<keyword evidence="3" id="KW-0687">Ribonucleoprotein</keyword>
<dbReference type="InterPro" id="IPR023621">
    <property type="entry name" value="Ribosomal_eL31_dom_sf"/>
</dbReference>
<dbReference type="GO" id="GO:0006412">
    <property type="term" value="P:translation"/>
    <property type="evidence" value="ECO:0007669"/>
    <property type="project" value="InterPro"/>
</dbReference>
<dbReference type="Proteomes" id="UP000092124">
    <property type="component" value="Unassembled WGS sequence"/>
</dbReference>
<feature type="non-terminal residue" evidence="4">
    <location>
        <position position="107"/>
    </location>
</feature>
<gene>
    <name evidence="4" type="ORF">A6R68_01390</name>
</gene>
<feature type="non-terminal residue" evidence="4">
    <location>
        <position position="1"/>
    </location>
</feature>
<dbReference type="GO" id="GO:1990904">
    <property type="term" value="C:ribonucleoprotein complex"/>
    <property type="evidence" value="ECO:0007669"/>
    <property type="project" value="UniProtKB-KW"/>
</dbReference>
<comment type="similarity">
    <text evidence="1">Belongs to the eukaryotic ribosomal protein eL31 family.</text>
</comment>
<accession>A0A1A6GVU7</accession>
<dbReference type="STRING" id="56216.A0A1A6GVU7"/>
<evidence type="ECO:0000256" key="2">
    <source>
        <dbReference type="ARBA" id="ARBA00022980"/>
    </source>
</evidence>
<evidence type="ECO:0000256" key="3">
    <source>
        <dbReference type="ARBA" id="ARBA00023274"/>
    </source>
</evidence>
<dbReference type="InterPro" id="IPR000054">
    <property type="entry name" value="Ribosomal_eL31"/>
</dbReference>
<keyword evidence="2" id="KW-0689">Ribosomal protein</keyword>
<dbReference type="EMBL" id="LZPO01066447">
    <property type="protein sequence ID" value="OBS70069.1"/>
    <property type="molecule type" value="Genomic_DNA"/>
</dbReference>
<dbReference type="GO" id="GO:0003735">
    <property type="term" value="F:structural constituent of ribosome"/>
    <property type="evidence" value="ECO:0007669"/>
    <property type="project" value="InterPro"/>
</dbReference>
<sequence>LSKPGRTAQAKKSGEKRKGCSVFNKARVHGVGFKKPDPRALKEIHKFPMKEMGTPDRGYRLGQVDGGSIAQVVFHENGGTYLRGYRLGQVDGGSIAQVVFHENGGTY</sequence>
<name>A0A1A6GVU7_NEOLE</name>
<evidence type="ECO:0000313" key="4">
    <source>
        <dbReference type="EMBL" id="OBS70069.1"/>
    </source>
</evidence>
<dbReference type="AlphaFoldDB" id="A0A1A6GVU7"/>
<comment type="caution">
    <text evidence="4">The sequence shown here is derived from an EMBL/GenBank/DDBJ whole genome shotgun (WGS) entry which is preliminary data.</text>
</comment>
<dbReference type="SUPFAM" id="SSF54575">
    <property type="entry name" value="Ribosomal protein L31e"/>
    <property type="match status" value="1"/>
</dbReference>
<organism evidence="4 5">
    <name type="scientific">Neotoma lepida</name>
    <name type="common">Desert woodrat</name>
    <dbReference type="NCBI Taxonomy" id="56216"/>
    <lineage>
        <taxon>Eukaryota</taxon>
        <taxon>Metazoa</taxon>
        <taxon>Chordata</taxon>
        <taxon>Craniata</taxon>
        <taxon>Vertebrata</taxon>
        <taxon>Euteleostomi</taxon>
        <taxon>Mammalia</taxon>
        <taxon>Eutheria</taxon>
        <taxon>Euarchontoglires</taxon>
        <taxon>Glires</taxon>
        <taxon>Rodentia</taxon>
        <taxon>Myomorpha</taxon>
        <taxon>Muroidea</taxon>
        <taxon>Cricetidae</taxon>
        <taxon>Neotominae</taxon>
        <taxon>Neotoma</taxon>
    </lineage>
</organism>
<protein>
    <submittedName>
        <fullName evidence="4">Uncharacterized protein</fullName>
    </submittedName>
</protein>
<dbReference type="Pfam" id="PF01198">
    <property type="entry name" value="Ribosomal_L31e"/>
    <property type="match status" value="1"/>
</dbReference>
<dbReference type="GO" id="GO:0005840">
    <property type="term" value="C:ribosome"/>
    <property type="evidence" value="ECO:0007669"/>
    <property type="project" value="UniProtKB-KW"/>
</dbReference>
<evidence type="ECO:0000256" key="1">
    <source>
        <dbReference type="ARBA" id="ARBA00010808"/>
    </source>
</evidence>
<evidence type="ECO:0000313" key="5">
    <source>
        <dbReference type="Proteomes" id="UP000092124"/>
    </source>
</evidence>